<proteinExistence type="predicted"/>
<reference evidence="2 3" key="1">
    <citation type="submission" date="2024-02" db="EMBL/GenBank/DDBJ databases">
        <authorList>
            <person name="Vignale AGUSTIN F."/>
            <person name="Sosa J E."/>
            <person name="Modenutti C."/>
        </authorList>
    </citation>
    <scope>NUCLEOTIDE SEQUENCE [LARGE SCALE GENOMIC DNA]</scope>
</reference>
<comment type="caution">
    <text evidence="2">The sequence shown here is derived from an EMBL/GenBank/DDBJ whole genome shotgun (WGS) entry which is preliminary data.</text>
</comment>
<dbReference type="AlphaFoldDB" id="A0ABC8T825"/>
<name>A0ABC8T825_9AQUA</name>
<organism evidence="2 3">
    <name type="scientific">Ilex paraguariensis</name>
    <name type="common">yerba mate</name>
    <dbReference type="NCBI Taxonomy" id="185542"/>
    <lineage>
        <taxon>Eukaryota</taxon>
        <taxon>Viridiplantae</taxon>
        <taxon>Streptophyta</taxon>
        <taxon>Embryophyta</taxon>
        <taxon>Tracheophyta</taxon>
        <taxon>Spermatophyta</taxon>
        <taxon>Magnoliopsida</taxon>
        <taxon>eudicotyledons</taxon>
        <taxon>Gunneridae</taxon>
        <taxon>Pentapetalae</taxon>
        <taxon>asterids</taxon>
        <taxon>campanulids</taxon>
        <taxon>Aquifoliales</taxon>
        <taxon>Aquifoliaceae</taxon>
        <taxon>Ilex</taxon>
    </lineage>
</organism>
<protein>
    <submittedName>
        <fullName evidence="2">Uncharacterized protein</fullName>
    </submittedName>
</protein>
<sequence length="177" mass="18850">MQSAGTSSLGGKPSIFGQNTLGQLSASQSSAVVQPAPVTNPFGTLPVMPQMSIGRTRMSPSIPYGISSLPHSVFTDNLGRCSFCNVHVVTDIIFQTGLIYRRLILMIINALVGAFVCRANPDKTSPPKDTSTPPHGNGKRSEAASTPNLYGSSAEDKDKTDFWLSCPASEWIEMCKG</sequence>
<evidence type="ECO:0000313" key="2">
    <source>
        <dbReference type="EMBL" id="CAK9165563.1"/>
    </source>
</evidence>
<accession>A0ABC8T825</accession>
<evidence type="ECO:0000256" key="1">
    <source>
        <dbReference type="SAM" id="MobiDB-lite"/>
    </source>
</evidence>
<keyword evidence="3" id="KW-1185">Reference proteome</keyword>
<evidence type="ECO:0000313" key="3">
    <source>
        <dbReference type="Proteomes" id="UP001642360"/>
    </source>
</evidence>
<dbReference type="EMBL" id="CAUOFW020004404">
    <property type="protein sequence ID" value="CAK9165563.1"/>
    <property type="molecule type" value="Genomic_DNA"/>
</dbReference>
<dbReference type="Proteomes" id="UP001642360">
    <property type="component" value="Unassembled WGS sequence"/>
</dbReference>
<feature type="region of interest" description="Disordered" evidence="1">
    <location>
        <begin position="122"/>
        <end position="157"/>
    </location>
</feature>
<gene>
    <name evidence="2" type="ORF">ILEXP_LOCUS34732</name>
</gene>